<organism evidence="1 2">
    <name type="scientific">Leucogyrophana mollusca</name>
    <dbReference type="NCBI Taxonomy" id="85980"/>
    <lineage>
        <taxon>Eukaryota</taxon>
        <taxon>Fungi</taxon>
        <taxon>Dikarya</taxon>
        <taxon>Basidiomycota</taxon>
        <taxon>Agaricomycotina</taxon>
        <taxon>Agaricomycetes</taxon>
        <taxon>Agaricomycetidae</taxon>
        <taxon>Boletales</taxon>
        <taxon>Boletales incertae sedis</taxon>
        <taxon>Leucogyrophana</taxon>
    </lineage>
</organism>
<reference evidence="1" key="1">
    <citation type="journal article" date="2021" name="New Phytol.">
        <title>Evolutionary innovations through gain and loss of genes in the ectomycorrhizal Boletales.</title>
        <authorList>
            <person name="Wu G."/>
            <person name="Miyauchi S."/>
            <person name="Morin E."/>
            <person name="Kuo A."/>
            <person name="Drula E."/>
            <person name="Varga T."/>
            <person name="Kohler A."/>
            <person name="Feng B."/>
            <person name="Cao Y."/>
            <person name="Lipzen A."/>
            <person name="Daum C."/>
            <person name="Hundley H."/>
            <person name="Pangilinan J."/>
            <person name="Johnson J."/>
            <person name="Barry K."/>
            <person name="LaButti K."/>
            <person name="Ng V."/>
            <person name="Ahrendt S."/>
            <person name="Min B."/>
            <person name="Choi I.G."/>
            <person name="Park H."/>
            <person name="Plett J.M."/>
            <person name="Magnuson J."/>
            <person name="Spatafora J.W."/>
            <person name="Nagy L.G."/>
            <person name="Henrissat B."/>
            <person name="Grigoriev I.V."/>
            <person name="Yang Z.L."/>
            <person name="Xu J."/>
            <person name="Martin F.M."/>
        </authorList>
    </citation>
    <scope>NUCLEOTIDE SEQUENCE</scope>
    <source>
        <strain evidence="1">KUC20120723A-06</strain>
    </source>
</reference>
<keyword evidence="2" id="KW-1185">Reference proteome</keyword>
<dbReference type="Proteomes" id="UP000790709">
    <property type="component" value="Unassembled WGS sequence"/>
</dbReference>
<evidence type="ECO:0000313" key="1">
    <source>
        <dbReference type="EMBL" id="KAH7927760.1"/>
    </source>
</evidence>
<comment type="caution">
    <text evidence="1">The sequence shown here is derived from an EMBL/GenBank/DDBJ whole genome shotgun (WGS) entry which is preliminary data.</text>
</comment>
<name>A0ACB8BPC7_9AGAM</name>
<sequence>MKFSFSKHEVEKADLSDEQGHVVYRIQTQNHLFSHDKTTITKLLPSPSVLAEIEWRNIGATVLRFSGNEVKTKEFMPSKKDGRIRLVTGPDGRLYKWRLGMDECIFGVVDECDLTTELASFNEPGGIFHKEDHYLQVSPRALHMLDFIVMTFIALERTRERANHREEAHEAVEGMERAERTHEILDHDF</sequence>
<protein>
    <submittedName>
        <fullName evidence="1">Uncharacterized protein</fullName>
    </submittedName>
</protein>
<dbReference type="EMBL" id="MU266361">
    <property type="protein sequence ID" value="KAH7927760.1"/>
    <property type="molecule type" value="Genomic_DNA"/>
</dbReference>
<evidence type="ECO:0000313" key="2">
    <source>
        <dbReference type="Proteomes" id="UP000790709"/>
    </source>
</evidence>
<accession>A0ACB8BPC7</accession>
<proteinExistence type="predicted"/>
<gene>
    <name evidence="1" type="ORF">BV22DRAFT_1031379</name>
</gene>